<organism evidence="2">
    <name type="scientific">Proboscia inermis</name>
    <dbReference type="NCBI Taxonomy" id="420281"/>
    <lineage>
        <taxon>Eukaryota</taxon>
        <taxon>Sar</taxon>
        <taxon>Stramenopiles</taxon>
        <taxon>Ochrophyta</taxon>
        <taxon>Bacillariophyta</taxon>
        <taxon>Coscinodiscophyceae</taxon>
        <taxon>Rhizosoleniophycidae</taxon>
        <taxon>Rhizosoleniales</taxon>
        <taxon>Rhizosoleniaceae</taxon>
        <taxon>Proboscia</taxon>
    </lineage>
</organism>
<proteinExistence type="predicted"/>
<sequence>MITPAKYFAFTFALSCLLPTVIAFSSNSGSGDVVRASTGNRPSLHPIVINCISDALRYRSLAHLTAGNDGTIPTVDVEQKGVKPIDIAMAASQMATDALANREIACKADESSDLDKFVEAEYQVIAGRVVGVVMRIPDLESTLRSKVRSAPWVKKYKDYSSFGVIEAECDGDGNDVLSGELKDSCLTCLKDDPLLRMNRAECLLAIFLDEVEKPKLELLGESLPGGCDVDFMSSDRLEVLRGSFQ</sequence>
<evidence type="ECO:0000256" key="1">
    <source>
        <dbReference type="SAM" id="SignalP"/>
    </source>
</evidence>
<keyword evidence="1" id="KW-0732">Signal</keyword>
<feature type="chain" id="PRO_5030587823" evidence="1">
    <location>
        <begin position="24"/>
        <end position="245"/>
    </location>
</feature>
<protein>
    <submittedName>
        <fullName evidence="2">Uncharacterized protein</fullName>
    </submittedName>
</protein>
<gene>
    <name evidence="2" type="ORF">PINE0816_LOCUS11101</name>
</gene>
<evidence type="ECO:0000313" key="2">
    <source>
        <dbReference type="EMBL" id="CAD8414966.1"/>
    </source>
</evidence>
<dbReference type="EMBL" id="HBEL01023689">
    <property type="protein sequence ID" value="CAD8414966.1"/>
    <property type="molecule type" value="Transcribed_RNA"/>
</dbReference>
<feature type="signal peptide" evidence="1">
    <location>
        <begin position="1"/>
        <end position="23"/>
    </location>
</feature>
<dbReference type="AlphaFoldDB" id="A0A7S0GFN0"/>
<accession>A0A7S0GFN0</accession>
<name>A0A7S0GFN0_9STRA</name>
<reference evidence="2" key="1">
    <citation type="submission" date="2021-01" db="EMBL/GenBank/DDBJ databases">
        <authorList>
            <person name="Corre E."/>
            <person name="Pelletier E."/>
            <person name="Niang G."/>
            <person name="Scheremetjew M."/>
            <person name="Finn R."/>
            <person name="Kale V."/>
            <person name="Holt S."/>
            <person name="Cochrane G."/>
            <person name="Meng A."/>
            <person name="Brown T."/>
            <person name="Cohen L."/>
        </authorList>
    </citation>
    <scope>NUCLEOTIDE SEQUENCE</scope>
    <source>
        <strain evidence="2">CCAP1064/1</strain>
    </source>
</reference>